<name>A0A315E4Q0_9BURK</name>
<dbReference type="Pfam" id="PF01553">
    <property type="entry name" value="Acyltransferase"/>
    <property type="match status" value="1"/>
</dbReference>
<evidence type="ECO:0000256" key="3">
    <source>
        <dbReference type="ARBA" id="ARBA00023315"/>
    </source>
</evidence>
<keyword evidence="3" id="KW-0012">Acyltransferase</keyword>
<reference evidence="5 6" key="1">
    <citation type="submission" date="2017-04" db="EMBL/GenBank/DDBJ databases">
        <title>Unexpected and diverse lifestyles within the genus Limnohabitans.</title>
        <authorList>
            <person name="Kasalicky V."/>
            <person name="Mehrshad M."/>
            <person name="Andrei S.-A."/>
            <person name="Salcher M."/>
            <person name="Kratochvilova H."/>
            <person name="Simek K."/>
            <person name="Ghai R."/>
        </authorList>
    </citation>
    <scope>NUCLEOTIDE SEQUENCE [LARGE SCALE GENOMIC DNA]</scope>
    <source>
        <strain evidence="5 6">II-B4</strain>
    </source>
</reference>
<dbReference type="EMBL" id="NESN01000004">
    <property type="protein sequence ID" value="PUE52850.1"/>
    <property type="molecule type" value="Genomic_DNA"/>
</dbReference>
<dbReference type="PANTHER" id="PTHR10434:SF9">
    <property type="entry name" value="PHOSPHOLIPID_GLYCEROL ACYLTRANSFERASE DOMAIN-CONTAINING PROTEIN"/>
    <property type="match status" value="1"/>
</dbReference>
<dbReference type="SMART" id="SM00563">
    <property type="entry name" value="PlsC"/>
    <property type="match status" value="1"/>
</dbReference>
<feature type="domain" description="Phospholipid/glycerol acyltransferase" evidence="4">
    <location>
        <begin position="39"/>
        <end position="156"/>
    </location>
</feature>
<dbReference type="InterPro" id="IPR002123">
    <property type="entry name" value="Plipid/glycerol_acylTrfase"/>
</dbReference>
<organism evidence="5 6">
    <name type="scientific">Limnohabitans parvus II-B4</name>
    <dbReference type="NCBI Taxonomy" id="1293052"/>
    <lineage>
        <taxon>Bacteria</taxon>
        <taxon>Pseudomonadati</taxon>
        <taxon>Pseudomonadota</taxon>
        <taxon>Betaproteobacteria</taxon>
        <taxon>Burkholderiales</taxon>
        <taxon>Comamonadaceae</taxon>
        <taxon>Limnohabitans</taxon>
    </lineage>
</organism>
<dbReference type="Proteomes" id="UP000250790">
    <property type="component" value="Unassembled WGS sequence"/>
</dbReference>
<evidence type="ECO:0000313" key="6">
    <source>
        <dbReference type="Proteomes" id="UP000250790"/>
    </source>
</evidence>
<keyword evidence="6" id="KW-1185">Reference proteome</keyword>
<dbReference type="SUPFAM" id="SSF69593">
    <property type="entry name" value="Glycerol-3-phosphate (1)-acyltransferase"/>
    <property type="match status" value="1"/>
</dbReference>
<sequence length="218" mass="24371">MRFPSPHPVQFKGSRLARWVLKMLGWRLEFEGFPALQGVAIVYPHTSNWDFPIGMLAKWALGIPAHFWGKDSLFKFPLIGAWMRWVGGLPIDRSSSKGVVGQMVHVFEQHKARHQLLWLGLAPEGTRSLTPGWRSGFYQVALGAQVPLALVKLDWGKRCFSVVDFYELTGETDVDYAHFAQVFEGVEGFHVDQMGPIVPWSPQATSKATTSTSASQSS</sequence>
<dbReference type="RefSeq" id="WP_240606701.1">
    <property type="nucleotide sequence ID" value="NZ_NESN01000004.1"/>
</dbReference>
<evidence type="ECO:0000256" key="1">
    <source>
        <dbReference type="ARBA" id="ARBA00005189"/>
    </source>
</evidence>
<evidence type="ECO:0000256" key="2">
    <source>
        <dbReference type="ARBA" id="ARBA00022679"/>
    </source>
</evidence>
<dbReference type="AlphaFoldDB" id="A0A315E4Q0"/>
<accession>A0A315E4Q0</accession>
<comment type="caution">
    <text evidence="5">The sequence shown here is derived from an EMBL/GenBank/DDBJ whole genome shotgun (WGS) entry which is preliminary data.</text>
</comment>
<proteinExistence type="predicted"/>
<evidence type="ECO:0000313" key="5">
    <source>
        <dbReference type="EMBL" id="PUE52850.1"/>
    </source>
</evidence>
<dbReference type="GO" id="GO:0006654">
    <property type="term" value="P:phosphatidic acid biosynthetic process"/>
    <property type="evidence" value="ECO:0007669"/>
    <property type="project" value="TreeGrafter"/>
</dbReference>
<evidence type="ECO:0000259" key="4">
    <source>
        <dbReference type="SMART" id="SM00563"/>
    </source>
</evidence>
<comment type="pathway">
    <text evidence="1">Lipid metabolism.</text>
</comment>
<keyword evidence="2" id="KW-0808">Transferase</keyword>
<gene>
    <name evidence="5" type="ORF">B9Z37_11855</name>
</gene>
<dbReference type="PANTHER" id="PTHR10434">
    <property type="entry name" value="1-ACYL-SN-GLYCEROL-3-PHOSPHATE ACYLTRANSFERASE"/>
    <property type="match status" value="1"/>
</dbReference>
<dbReference type="GO" id="GO:0003841">
    <property type="term" value="F:1-acylglycerol-3-phosphate O-acyltransferase activity"/>
    <property type="evidence" value="ECO:0007669"/>
    <property type="project" value="TreeGrafter"/>
</dbReference>
<protein>
    <recommendedName>
        <fullName evidence="4">Phospholipid/glycerol acyltransferase domain-containing protein</fullName>
    </recommendedName>
</protein>